<evidence type="ECO:0000313" key="2">
    <source>
        <dbReference type="Proteomes" id="UP000035514"/>
    </source>
</evidence>
<accession>A0A0G9K5T4</accession>
<sequence length="36" mass="4270">MIPHFNENKKMTIKEQEALQELKDNGFTVVKDYSSR</sequence>
<dbReference type="PATRIC" id="fig|1447256.3.peg.383"/>
<evidence type="ECO:0000313" key="1">
    <source>
        <dbReference type="EMBL" id="KLE01909.1"/>
    </source>
</evidence>
<proteinExistence type="predicted"/>
<name>A0A0G9K5T4_9BACT</name>
<reference evidence="1 2" key="1">
    <citation type="submission" date="2014-01" db="EMBL/GenBank/DDBJ databases">
        <title>Development of a Comparative Genomic Fingerprinting Assay for High Resolution Genotyping of Arcobacter butzleri.</title>
        <authorList>
            <person name="Webb A.L."/>
            <person name="Inglis G.D."/>
            <person name="Kruczkiewicz P."/>
            <person name="Selinger L.B."/>
            <person name="Taboada E.N."/>
        </authorList>
    </citation>
    <scope>NUCLEOTIDE SEQUENCE [LARGE SCALE GENOMIC DNA]</scope>
    <source>
        <strain evidence="1 2">L348</strain>
    </source>
</reference>
<dbReference type="Proteomes" id="UP000035514">
    <property type="component" value="Unassembled WGS sequence"/>
</dbReference>
<dbReference type="EMBL" id="JAIQ01000050">
    <property type="protein sequence ID" value="KLE01909.1"/>
    <property type="molecule type" value="Genomic_DNA"/>
</dbReference>
<protein>
    <submittedName>
        <fullName evidence="1">Uncharacterized protein</fullName>
    </submittedName>
</protein>
<organism evidence="1 2">
    <name type="scientific">Aliarcobacter butzleri L348</name>
    <dbReference type="NCBI Taxonomy" id="1447256"/>
    <lineage>
        <taxon>Bacteria</taxon>
        <taxon>Pseudomonadati</taxon>
        <taxon>Campylobacterota</taxon>
        <taxon>Epsilonproteobacteria</taxon>
        <taxon>Campylobacterales</taxon>
        <taxon>Arcobacteraceae</taxon>
        <taxon>Aliarcobacter</taxon>
    </lineage>
</organism>
<comment type="caution">
    <text evidence="1">The sequence shown here is derived from an EMBL/GenBank/DDBJ whole genome shotgun (WGS) entry which is preliminary data.</text>
</comment>
<gene>
    <name evidence="1" type="ORF">AA20_01990</name>
</gene>
<dbReference type="AlphaFoldDB" id="A0A0G9K5T4"/>